<evidence type="ECO:0000313" key="2">
    <source>
        <dbReference type="Proteomes" id="UP000887565"/>
    </source>
</evidence>
<organism evidence="2 3">
    <name type="scientific">Romanomermis culicivorax</name>
    <name type="common">Nematode worm</name>
    <dbReference type="NCBI Taxonomy" id="13658"/>
    <lineage>
        <taxon>Eukaryota</taxon>
        <taxon>Metazoa</taxon>
        <taxon>Ecdysozoa</taxon>
        <taxon>Nematoda</taxon>
        <taxon>Enoplea</taxon>
        <taxon>Dorylaimia</taxon>
        <taxon>Mermithida</taxon>
        <taxon>Mermithoidea</taxon>
        <taxon>Mermithidae</taxon>
        <taxon>Romanomermis</taxon>
    </lineage>
</organism>
<dbReference type="WBParaSite" id="nRc.2.0.1.t08990-RA">
    <property type="protein sequence ID" value="nRc.2.0.1.t08990-RA"/>
    <property type="gene ID" value="nRc.2.0.1.g08990"/>
</dbReference>
<feature type="compositionally biased region" description="Acidic residues" evidence="1">
    <location>
        <begin position="55"/>
        <end position="65"/>
    </location>
</feature>
<sequence length="86" mass="9643">MSFKKKIFLDINLIVPIKKIYQPARIESNMADGWDDSELNWIDTDLQATRQVEEKSDDSDPDSDSGSDLSSQIMTPPAQEIASIVV</sequence>
<dbReference type="AlphaFoldDB" id="A0A915I569"/>
<dbReference type="Proteomes" id="UP000887565">
    <property type="component" value="Unplaced"/>
</dbReference>
<keyword evidence="2" id="KW-1185">Reference proteome</keyword>
<proteinExistence type="predicted"/>
<name>A0A915I569_ROMCU</name>
<evidence type="ECO:0000256" key="1">
    <source>
        <dbReference type="SAM" id="MobiDB-lite"/>
    </source>
</evidence>
<feature type="region of interest" description="Disordered" evidence="1">
    <location>
        <begin position="50"/>
        <end position="78"/>
    </location>
</feature>
<protein>
    <submittedName>
        <fullName evidence="3">Uncharacterized protein</fullName>
    </submittedName>
</protein>
<accession>A0A915I569</accession>
<evidence type="ECO:0000313" key="3">
    <source>
        <dbReference type="WBParaSite" id="nRc.2.0.1.t08990-RA"/>
    </source>
</evidence>
<reference evidence="3" key="1">
    <citation type="submission" date="2022-11" db="UniProtKB">
        <authorList>
            <consortium name="WormBaseParasite"/>
        </authorList>
    </citation>
    <scope>IDENTIFICATION</scope>
</reference>